<accession>A0A7C4D1J8</accession>
<dbReference type="AlphaFoldDB" id="A0A7C4D1J8"/>
<dbReference type="PANTHER" id="PTHR35517">
    <property type="entry name" value="PROTEIN ARGININE N-METHYLTRANSFERASE SFM1"/>
    <property type="match status" value="1"/>
</dbReference>
<reference evidence="1" key="1">
    <citation type="journal article" date="2020" name="mSystems">
        <title>Genome- and Community-Level Interaction Insights into Carbon Utilization and Element Cycling Functions of Hydrothermarchaeota in Hydrothermal Sediment.</title>
        <authorList>
            <person name="Zhou Z."/>
            <person name="Liu Y."/>
            <person name="Xu W."/>
            <person name="Pan J."/>
            <person name="Luo Z.H."/>
            <person name="Li M."/>
        </authorList>
    </citation>
    <scope>NUCLEOTIDE SEQUENCE</scope>
    <source>
        <strain evidence="1">SpSt-649</strain>
    </source>
</reference>
<organism evidence="1">
    <name type="scientific">Thermofilum pendens</name>
    <dbReference type="NCBI Taxonomy" id="2269"/>
    <lineage>
        <taxon>Archaea</taxon>
        <taxon>Thermoproteota</taxon>
        <taxon>Thermoprotei</taxon>
        <taxon>Thermofilales</taxon>
        <taxon>Thermofilaceae</taxon>
        <taxon>Thermofilum</taxon>
    </lineage>
</organism>
<dbReference type="InterPro" id="IPR007364">
    <property type="entry name" value="SFM1-like"/>
</dbReference>
<evidence type="ECO:0000313" key="1">
    <source>
        <dbReference type="EMBL" id="HGM46360.1"/>
    </source>
</evidence>
<sequence length="254" mass="28247">MTTTAPSTFPFRNGSCRAIFVVEVMEPFLSPWLFLELLHISEIVGRSNLWITRVRRKCEREVLTPVASLLSEKSIVELEDKIPSDAKVIVLDPAAESQLSAEDFTGLTFVIIGGIMGSHPPSGRTRKELTLRMKRALARGLGPHQLTVNGAAYVARKVCEGLSLSEIPLVKGLSLHTRYGTTELPYAFPQDDEGGLVIARGEVDYVLTELEEDEAAMLRGRVRDFCSKLRRSLHHLLTRYGGSIRDVHISLNHL</sequence>
<protein>
    <submittedName>
        <fullName evidence="1">Uncharacterized protein</fullName>
    </submittedName>
</protein>
<proteinExistence type="predicted"/>
<dbReference type="Pfam" id="PF04252">
    <property type="entry name" value="SFM1-like"/>
    <property type="match status" value="1"/>
</dbReference>
<dbReference type="EMBL" id="DTBQ01000034">
    <property type="protein sequence ID" value="HGM46360.1"/>
    <property type="molecule type" value="Genomic_DNA"/>
</dbReference>
<gene>
    <name evidence="1" type="ORF">ENU21_01225</name>
</gene>
<comment type="caution">
    <text evidence="1">The sequence shown here is derived from an EMBL/GenBank/DDBJ whole genome shotgun (WGS) entry which is preliminary data.</text>
</comment>
<name>A0A7C4D1J8_THEPE</name>
<dbReference type="GO" id="GO:0035241">
    <property type="term" value="F:protein-arginine omega-N monomethyltransferase activity"/>
    <property type="evidence" value="ECO:0007669"/>
    <property type="project" value="TreeGrafter"/>
</dbReference>
<dbReference type="PANTHER" id="PTHR35517:SF1">
    <property type="entry name" value="PROTEIN ARGININE N-METHYLTRANSFERASE SFM1"/>
    <property type="match status" value="1"/>
</dbReference>